<feature type="domain" description="Transcription initiation factor IIA gamma subunit N-terminal" evidence="6">
    <location>
        <begin position="3"/>
        <end position="48"/>
    </location>
</feature>
<evidence type="ECO:0000313" key="9">
    <source>
        <dbReference type="Proteomes" id="UP000267096"/>
    </source>
</evidence>
<dbReference type="InterPro" id="IPR009083">
    <property type="entry name" value="TFIIA_a-hlx"/>
</dbReference>
<evidence type="ECO:0000313" key="8">
    <source>
        <dbReference type="EMBL" id="VDK48600.1"/>
    </source>
</evidence>
<dbReference type="InterPro" id="IPR003194">
    <property type="entry name" value="TFIIA_gsu"/>
</dbReference>
<reference evidence="8 9" key="2">
    <citation type="submission" date="2018-11" db="EMBL/GenBank/DDBJ databases">
        <authorList>
            <consortium name="Pathogen Informatics"/>
        </authorList>
    </citation>
    <scope>NUCLEOTIDE SEQUENCE [LARGE SCALE GENOMIC DNA]</scope>
</reference>
<dbReference type="EMBL" id="UYRR01031288">
    <property type="protein sequence ID" value="VDK48600.1"/>
    <property type="molecule type" value="Genomic_DNA"/>
</dbReference>
<sequence>MAYQMYRTTTLGVALRNTLDELVEDGTISPPLAQNVMATFDKCINKALSQRVKNKTSFKADKLRAYRFCDNVWTFVMENVEFRDATRPIEGVIERVNVVHLRGSSPFLELILNVNTSSRYCKEKRIKMAYQMYRTTTLGVALQKTLDEFIQDGLVTPQLAMKVLTTFDKAINKALQVRVKNKVTFRADKLITYRFCDNVWTFVMEGVDFREASNSFGERVDRVKFVACDGRNQALALQQP</sequence>
<dbReference type="PANTHER" id="PTHR10966">
    <property type="entry name" value="TRANSCRIPTION INITIATION FACTOR IIA SUBUNIT 2"/>
    <property type="match status" value="1"/>
</dbReference>
<keyword evidence="5" id="KW-0539">Nucleus</keyword>
<comment type="similarity">
    <text evidence="2">Belongs to the TFIIA subunit 2 family.</text>
</comment>
<dbReference type="CDD" id="cd10145">
    <property type="entry name" value="TFIIA_gamma_N"/>
    <property type="match status" value="2"/>
</dbReference>
<dbReference type="Gene3D" id="1.10.287.190">
    <property type="entry name" value="Transcription factor IIA gamma subunit, alpha-helical domain"/>
    <property type="match status" value="2"/>
</dbReference>
<dbReference type="GO" id="GO:0005672">
    <property type="term" value="C:transcription factor TFIIA complex"/>
    <property type="evidence" value="ECO:0007669"/>
    <property type="project" value="InterPro"/>
</dbReference>
<dbReference type="WBParaSite" id="ASIM_0001354701-mRNA-1">
    <property type="protein sequence ID" value="ASIM_0001354701-mRNA-1"/>
    <property type="gene ID" value="ASIM_0001354701"/>
</dbReference>
<reference evidence="10" key="1">
    <citation type="submission" date="2017-02" db="UniProtKB">
        <authorList>
            <consortium name="WormBaseParasite"/>
        </authorList>
    </citation>
    <scope>IDENTIFICATION</scope>
</reference>
<evidence type="ECO:0000313" key="10">
    <source>
        <dbReference type="WBParaSite" id="ASIM_0001354701-mRNA-1"/>
    </source>
</evidence>
<dbReference type="InterPro" id="IPR009088">
    <property type="entry name" value="TFIIA_b-brl"/>
</dbReference>
<dbReference type="GO" id="GO:0006367">
    <property type="term" value="P:transcription initiation at RNA polymerase II promoter"/>
    <property type="evidence" value="ECO:0007669"/>
    <property type="project" value="InterPro"/>
</dbReference>
<keyword evidence="4" id="KW-0804">Transcription</keyword>
<protein>
    <submittedName>
        <fullName evidence="10">Transcription initiation factor IIA subunit 2</fullName>
    </submittedName>
</protein>
<evidence type="ECO:0000256" key="1">
    <source>
        <dbReference type="ARBA" id="ARBA00004123"/>
    </source>
</evidence>
<dbReference type="SUPFAM" id="SSF47396">
    <property type="entry name" value="Transcription factor IIA (TFIIA), alpha-helical domain"/>
    <property type="match status" value="2"/>
</dbReference>
<dbReference type="AlphaFoldDB" id="A0A0M3JYL7"/>
<evidence type="ECO:0000259" key="6">
    <source>
        <dbReference type="Pfam" id="PF02268"/>
    </source>
</evidence>
<evidence type="ECO:0000259" key="7">
    <source>
        <dbReference type="Pfam" id="PF02751"/>
    </source>
</evidence>
<evidence type="ECO:0000256" key="4">
    <source>
        <dbReference type="ARBA" id="ARBA00023163"/>
    </source>
</evidence>
<feature type="domain" description="Transcription initiation factor IIA gamma subunit N-terminal" evidence="6">
    <location>
        <begin position="130"/>
        <end position="175"/>
    </location>
</feature>
<dbReference type="Pfam" id="PF02268">
    <property type="entry name" value="TFIIA_gamma_N"/>
    <property type="match status" value="2"/>
</dbReference>
<dbReference type="InterPro" id="IPR015871">
    <property type="entry name" value="TFIIA_gsu_C"/>
</dbReference>
<accession>A0A0M3JYL7</accession>
<name>A0A0M3JYL7_ANISI</name>
<evidence type="ECO:0000256" key="2">
    <source>
        <dbReference type="ARBA" id="ARBA00007675"/>
    </source>
</evidence>
<evidence type="ECO:0000256" key="5">
    <source>
        <dbReference type="ARBA" id="ARBA00023242"/>
    </source>
</evidence>
<dbReference type="FunFam" id="1.10.287.190:FF:000001">
    <property type="entry name" value="Transcription initiation factor IIA subunit 2"/>
    <property type="match status" value="2"/>
</dbReference>
<dbReference type="FunFam" id="2.30.18.10:FF:000001">
    <property type="entry name" value="Transcription initiation factor IIA subunit 2"/>
    <property type="match status" value="1"/>
</dbReference>
<gene>
    <name evidence="8" type="ORF">ASIM_LOCUS12975</name>
</gene>
<comment type="subcellular location">
    <subcellularLocation>
        <location evidence="1">Nucleus</location>
    </subcellularLocation>
</comment>
<dbReference type="Proteomes" id="UP000267096">
    <property type="component" value="Unassembled WGS sequence"/>
</dbReference>
<feature type="domain" description="Transcription initiation factor IIA gamma subunit C-terminal" evidence="7">
    <location>
        <begin position="189"/>
        <end position="230"/>
    </location>
</feature>
<dbReference type="InterPro" id="IPR015872">
    <property type="entry name" value="TFIIA_gsu_N"/>
</dbReference>
<dbReference type="CDD" id="cd10014">
    <property type="entry name" value="TFIIA_gamma_C"/>
    <property type="match status" value="2"/>
</dbReference>
<proteinExistence type="inferred from homology"/>
<organism evidence="10">
    <name type="scientific">Anisakis simplex</name>
    <name type="common">Herring worm</name>
    <dbReference type="NCBI Taxonomy" id="6269"/>
    <lineage>
        <taxon>Eukaryota</taxon>
        <taxon>Metazoa</taxon>
        <taxon>Ecdysozoa</taxon>
        <taxon>Nematoda</taxon>
        <taxon>Chromadorea</taxon>
        <taxon>Rhabditida</taxon>
        <taxon>Spirurina</taxon>
        <taxon>Ascaridomorpha</taxon>
        <taxon>Ascaridoidea</taxon>
        <taxon>Anisakidae</taxon>
        <taxon>Anisakis</taxon>
        <taxon>Anisakis simplex complex</taxon>
    </lineage>
</organism>
<feature type="domain" description="Transcription initiation factor IIA gamma subunit C-terminal" evidence="7">
    <location>
        <begin position="61"/>
        <end position="87"/>
    </location>
</feature>
<dbReference type="SUPFAM" id="SSF50784">
    <property type="entry name" value="Transcription factor IIA (TFIIA), beta-barrel domain"/>
    <property type="match status" value="2"/>
</dbReference>
<evidence type="ECO:0000256" key="3">
    <source>
        <dbReference type="ARBA" id="ARBA00023015"/>
    </source>
</evidence>
<keyword evidence="9" id="KW-1185">Reference proteome</keyword>
<dbReference type="Gene3D" id="2.30.18.10">
    <property type="entry name" value="Transcription factor IIA (TFIIA), beta-barrel domain"/>
    <property type="match status" value="2"/>
</dbReference>
<dbReference type="Pfam" id="PF02751">
    <property type="entry name" value="TFIIA_gamma_C"/>
    <property type="match status" value="2"/>
</dbReference>
<dbReference type="OrthoDB" id="586585at2759"/>
<keyword evidence="3" id="KW-0805">Transcription regulation</keyword>